<dbReference type="InterPro" id="IPR005564">
    <property type="entry name" value="Major_capsid_GpE"/>
</dbReference>
<accession>R9KXS7</accession>
<dbReference type="Gene3D" id="3.30.1930.10">
    <property type="entry name" value="capsid protein of prophage domain"/>
    <property type="match status" value="1"/>
</dbReference>
<evidence type="ECO:0008006" key="3">
    <source>
        <dbReference type="Google" id="ProtNLM"/>
    </source>
</evidence>
<dbReference type="RefSeq" id="WP_016309731.1">
    <property type="nucleotide sequence ID" value="NZ_KE159646.1"/>
</dbReference>
<dbReference type="Gene3D" id="3.15.30.10">
    <property type="entry name" value="putative capsid protein of prophage domain like"/>
    <property type="match status" value="1"/>
</dbReference>
<reference evidence="1 2" key="1">
    <citation type="submission" date="2013-04" db="EMBL/GenBank/DDBJ databases">
        <title>The Genome Sequence of Enterorhabdus caecimuris B7.</title>
        <authorList>
            <consortium name="The Broad Institute Genomics Platform"/>
            <consortium name="The Broad Institute Genome Sequencing Center for Infectious Disease"/>
            <person name="Earl A."/>
            <person name="Xavier R."/>
            <person name="Elson C."/>
            <person name="Duck W."/>
            <person name="Walker B."/>
            <person name="Young S."/>
            <person name="Zeng Q."/>
            <person name="Gargeya S."/>
            <person name="Fitzgerald M."/>
            <person name="Haas B."/>
            <person name="Abouelleil A."/>
            <person name="Allen A.W."/>
            <person name="Alvarado L."/>
            <person name="Arachchi H.M."/>
            <person name="Berlin A.M."/>
            <person name="Chapman S.B."/>
            <person name="Gainer-Dewar J."/>
            <person name="Goldberg J."/>
            <person name="Griggs A."/>
            <person name="Gujja S."/>
            <person name="Hansen M."/>
            <person name="Howarth C."/>
            <person name="Imamovic A."/>
            <person name="Ireland A."/>
            <person name="Larimer J."/>
            <person name="McCowan C."/>
            <person name="Murphy C."/>
            <person name="Pearson M."/>
            <person name="Poon T.W."/>
            <person name="Priest M."/>
            <person name="Roberts A."/>
            <person name="Saif S."/>
            <person name="Shea T."/>
            <person name="Sisk P."/>
            <person name="Sykes S."/>
            <person name="Wortman J."/>
            <person name="Nusbaum C."/>
            <person name="Birren B."/>
        </authorList>
    </citation>
    <scope>NUCLEOTIDE SEQUENCE [LARGE SCALE GENOMIC DNA]</scope>
    <source>
        <strain evidence="1 2">B7</strain>
    </source>
</reference>
<dbReference type="PATRIC" id="fig|1235794.3.peg.1518"/>
<proteinExistence type="predicted"/>
<protein>
    <recommendedName>
        <fullName evidence="3">Major capsid protein E</fullName>
    </recommendedName>
</protein>
<keyword evidence="2" id="KW-1185">Reference proteome</keyword>
<dbReference type="EMBL" id="ASSY01000008">
    <property type="protein sequence ID" value="EOS51113.1"/>
    <property type="molecule type" value="Genomic_DNA"/>
</dbReference>
<sequence length="357" mass="39212">MPYNIYETARLIQAVEGINPADSFLRDRYFPSNGTADIFNSEKVLCEYKDGDMRVAPIILQRQGGIALSRTAARMFEYEPPTVAPKRPLTLDEVKVRGFGEALYGDKSPAQRAQIMVMQDLIELDNSITRREEVMAASTLLNNGCTMKAIGDDASKFEEYEVRFYEGDVNPASYAVAKKWDDPDADILGDLNAMASMLTRRGLAASDFVCAPDVADSVLNNNGVQRMLDNRRIEIGTAAPKLEATGAAVVCQLNVRGRIISIISYDQVYTDSDGSTKQYIPAGCGSMTAPNAGHTVYGAVTQVEQSDGEMHTYAKSRVPKYIADANADTRELRLTARPLCLPYNRDPFISAKSLTSE</sequence>
<comment type="caution">
    <text evidence="1">The sequence shown here is derived from an EMBL/GenBank/DDBJ whole genome shotgun (WGS) entry which is preliminary data.</text>
</comment>
<dbReference type="eggNOG" id="ENOG502Z8WK">
    <property type="taxonomic scope" value="Bacteria"/>
</dbReference>
<dbReference type="Proteomes" id="UP000014204">
    <property type="component" value="Unassembled WGS sequence"/>
</dbReference>
<dbReference type="OrthoDB" id="3199575at2"/>
<dbReference type="AlphaFoldDB" id="R9KXS7"/>
<organism evidence="1 2">
    <name type="scientific">Adlercreutzia caecimuris B7</name>
    <dbReference type="NCBI Taxonomy" id="1235794"/>
    <lineage>
        <taxon>Bacteria</taxon>
        <taxon>Bacillati</taxon>
        <taxon>Actinomycetota</taxon>
        <taxon>Coriobacteriia</taxon>
        <taxon>Eggerthellales</taxon>
        <taxon>Eggerthellaceae</taxon>
        <taxon>Adlercreutzia</taxon>
    </lineage>
</organism>
<evidence type="ECO:0000313" key="2">
    <source>
        <dbReference type="Proteomes" id="UP000014204"/>
    </source>
</evidence>
<dbReference type="HOGENOM" id="CLU_065950_0_0_11"/>
<gene>
    <name evidence="1" type="ORF">C811_01531</name>
</gene>
<dbReference type="GeneID" id="82191012"/>
<dbReference type="Pfam" id="PF03864">
    <property type="entry name" value="Phage_cap_E"/>
    <property type="match status" value="1"/>
</dbReference>
<name>R9KXS7_9ACTN</name>
<evidence type="ECO:0000313" key="1">
    <source>
        <dbReference type="EMBL" id="EOS51113.1"/>
    </source>
</evidence>
<dbReference type="STRING" id="1235794.C811_01531"/>